<dbReference type="GO" id="GO:0006355">
    <property type="term" value="P:regulation of DNA-templated transcription"/>
    <property type="evidence" value="ECO:0007669"/>
    <property type="project" value="TreeGrafter"/>
</dbReference>
<evidence type="ECO:0000313" key="2">
    <source>
        <dbReference type="EMBL" id="QIA63439.1"/>
    </source>
</evidence>
<dbReference type="Proteomes" id="UP000464262">
    <property type="component" value="Chromosome 1"/>
</dbReference>
<dbReference type="Gene3D" id="3.40.50.880">
    <property type="match status" value="1"/>
</dbReference>
<dbReference type="InterPro" id="IPR002818">
    <property type="entry name" value="DJ-1/PfpI"/>
</dbReference>
<dbReference type="InterPro" id="IPR052158">
    <property type="entry name" value="INH-QAR"/>
</dbReference>
<dbReference type="RefSeq" id="WP_164648333.1">
    <property type="nucleotide sequence ID" value="NZ_CP047475.1"/>
</dbReference>
<gene>
    <name evidence="2" type="ORF">GT360_07870</name>
</gene>
<dbReference type="EMBL" id="CP047475">
    <property type="protein sequence ID" value="QIA63439.1"/>
    <property type="molecule type" value="Genomic_DNA"/>
</dbReference>
<evidence type="ECO:0000313" key="3">
    <source>
        <dbReference type="Proteomes" id="UP000464262"/>
    </source>
</evidence>
<evidence type="ECO:0000259" key="1">
    <source>
        <dbReference type="Pfam" id="PF01965"/>
    </source>
</evidence>
<sequence length="194" mass="22002">MRSQFSIGIYIYEDAEVLDFAGPFEVFSTAKRLADSDWQINLIANEKGLVEARGHFPVYSHYSISTHPKLDLLMVVGGDHTKEFQNPETTQWLREQDQITERTVTVCTGVFFLASAGLINGRHVTTHWEDQQELQSRFPLIKVVSDCRYVTDGKYTTSGGISAGIDMSLEIVAELFGKELAIKTAVQMEYRWEE</sequence>
<dbReference type="Pfam" id="PF01965">
    <property type="entry name" value="DJ-1_PfpI"/>
    <property type="match status" value="1"/>
</dbReference>
<dbReference type="CDD" id="cd03139">
    <property type="entry name" value="GATase1_PfpI_2"/>
    <property type="match status" value="1"/>
</dbReference>
<keyword evidence="3" id="KW-1185">Reference proteome</keyword>
<feature type="domain" description="DJ-1/PfpI" evidence="1">
    <location>
        <begin position="10"/>
        <end position="173"/>
    </location>
</feature>
<dbReference type="SUPFAM" id="SSF52317">
    <property type="entry name" value="Class I glutamine amidotransferase-like"/>
    <property type="match status" value="1"/>
</dbReference>
<accession>A0A7Z2YDQ8</accession>
<dbReference type="KEGG" id="vas:GT360_07870"/>
<proteinExistence type="predicted"/>
<name>A0A7Z2YDQ8_9VIBR</name>
<protein>
    <submittedName>
        <fullName evidence="2">DJ-1/PfpI family protein</fullName>
    </submittedName>
</protein>
<dbReference type="PANTHER" id="PTHR43130:SF14">
    <property type="entry name" value="DJ-1_PFPI DOMAIN-CONTAINING PROTEIN"/>
    <property type="match status" value="1"/>
</dbReference>
<dbReference type="InterPro" id="IPR029062">
    <property type="entry name" value="Class_I_gatase-like"/>
</dbReference>
<dbReference type="PANTHER" id="PTHR43130">
    <property type="entry name" value="ARAC-FAMILY TRANSCRIPTIONAL REGULATOR"/>
    <property type="match status" value="1"/>
</dbReference>
<reference evidence="2 3" key="1">
    <citation type="submission" date="2020-01" db="EMBL/GenBank/DDBJ databases">
        <title>Whole genome and functional gene identification of agarase of Vibrio HN897.</title>
        <authorList>
            <person name="Liu Y."/>
            <person name="Zhao Z."/>
        </authorList>
    </citation>
    <scope>NUCLEOTIDE SEQUENCE [LARGE SCALE GENOMIC DNA]</scope>
    <source>
        <strain evidence="2 3">HN897</strain>
    </source>
</reference>
<organism evidence="2 3">
    <name type="scientific">Vibrio astriarenae</name>
    <dbReference type="NCBI Taxonomy" id="1481923"/>
    <lineage>
        <taxon>Bacteria</taxon>
        <taxon>Pseudomonadati</taxon>
        <taxon>Pseudomonadota</taxon>
        <taxon>Gammaproteobacteria</taxon>
        <taxon>Vibrionales</taxon>
        <taxon>Vibrionaceae</taxon>
        <taxon>Vibrio</taxon>
    </lineage>
</organism>
<dbReference type="AlphaFoldDB" id="A0A7Z2YDQ8"/>